<dbReference type="InterPro" id="IPR016181">
    <property type="entry name" value="Acyl_CoA_acyltransferase"/>
</dbReference>
<gene>
    <name evidence="2" type="ORF">A3I39_00640</name>
</gene>
<dbReference type="AlphaFoldDB" id="A0A1F8HB83"/>
<feature type="domain" description="N-acetyltransferase" evidence="1">
    <location>
        <begin position="25"/>
        <end position="181"/>
    </location>
</feature>
<dbReference type="InterPro" id="IPR000182">
    <property type="entry name" value="GNAT_dom"/>
</dbReference>
<dbReference type="EMBL" id="MGKW01000017">
    <property type="protein sequence ID" value="OGN34206.1"/>
    <property type="molecule type" value="Genomic_DNA"/>
</dbReference>
<evidence type="ECO:0000313" key="3">
    <source>
        <dbReference type="Proteomes" id="UP000178155"/>
    </source>
</evidence>
<dbReference type="CDD" id="cd04301">
    <property type="entry name" value="NAT_SF"/>
    <property type="match status" value="1"/>
</dbReference>
<proteinExistence type="predicted"/>
<dbReference type="Gene3D" id="3.40.630.30">
    <property type="match status" value="1"/>
</dbReference>
<sequence>MGGDIVQISFGRGWRRVFDSPPRHMEIRRTKFSDIPNLSELTRRIIATTPYYSALARKEEIKKHDARALRQMLGEPKYYYCFVGLEDGKIVSFSIGRNEAGVYWGDWFGVMKNYRRRGFALAILKYRNQVLKKEKIHKIWSDTRSVNKESIALLGKMGHRKLGFFRNGWYKQDFFLWEKDL</sequence>
<name>A0A1F8HB83_9BACT</name>
<dbReference type="GO" id="GO:0016747">
    <property type="term" value="F:acyltransferase activity, transferring groups other than amino-acyl groups"/>
    <property type="evidence" value="ECO:0007669"/>
    <property type="project" value="InterPro"/>
</dbReference>
<evidence type="ECO:0000259" key="1">
    <source>
        <dbReference type="PROSITE" id="PS51186"/>
    </source>
</evidence>
<dbReference type="SUPFAM" id="SSF55729">
    <property type="entry name" value="Acyl-CoA N-acyltransferases (Nat)"/>
    <property type="match status" value="1"/>
</dbReference>
<protein>
    <recommendedName>
        <fullName evidence="1">N-acetyltransferase domain-containing protein</fullName>
    </recommendedName>
</protein>
<evidence type="ECO:0000313" key="2">
    <source>
        <dbReference type="EMBL" id="OGN34206.1"/>
    </source>
</evidence>
<reference evidence="2 3" key="1">
    <citation type="journal article" date="2016" name="Nat. Commun.">
        <title>Thousands of microbial genomes shed light on interconnected biogeochemical processes in an aquifer system.</title>
        <authorList>
            <person name="Anantharaman K."/>
            <person name="Brown C.T."/>
            <person name="Hug L.A."/>
            <person name="Sharon I."/>
            <person name="Castelle C.J."/>
            <person name="Probst A.J."/>
            <person name="Thomas B.C."/>
            <person name="Singh A."/>
            <person name="Wilkins M.J."/>
            <person name="Karaoz U."/>
            <person name="Brodie E.L."/>
            <person name="Williams K.H."/>
            <person name="Hubbard S.S."/>
            <person name="Banfield J.F."/>
        </authorList>
    </citation>
    <scope>NUCLEOTIDE SEQUENCE [LARGE SCALE GENOMIC DNA]</scope>
</reference>
<comment type="caution">
    <text evidence="2">The sequence shown here is derived from an EMBL/GenBank/DDBJ whole genome shotgun (WGS) entry which is preliminary data.</text>
</comment>
<organism evidence="2 3">
    <name type="scientific">Candidatus Yanofskybacteria bacterium RIFCSPLOWO2_02_FULL_47_9b</name>
    <dbReference type="NCBI Taxonomy" id="1802708"/>
    <lineage>
        <taxon>Bacteria</taxon>
        <taxon>Candidatus Yanofskyibacteriota</taxon>
    </lineage>
</organism>
<accession>A0A1F8HB83</accession>
<dbReference type="Pfam" id="PF00583">
    <property type="entry name" value="Acetyltransf_1"/>
    <property type="match status" value="1"/>
</dbReference>
<dbReference type="PROSITE" id="PS51186">
    <property type="entry name" value="GNAT"/>
    <property type="match status" value="1"/>
</dbReference>
<dbReference type="Proteomes" id="UP000178155">
    <property type="component" value="Unassembled WGS sequence"/>
</dbReference>